<evidence type="ECO:0000313" key="6">
    <source>
        <dbReference type="Proteomes" id="UP000241247"/>
    </source>
</evidence>
<keyword evidence="2" id="KW-0238">DNA-binding</keyword>
<dbReference type="EMBL" id="PZZZ01000003">
    <property type="protein sequence ID" value="PTM96173.1"/>
    <property type="molecule type" value="Genomic_DNA"/>
</dbReference>
<dbReference type="Proteomes" id="UP000241247">
    <property type="component" value="Unassembled WGS sequence"/>
</dbReference>
<evidence type="ECO:0000259" key="4">
    <source>
        <dbReference type="PROSITE" id="PS01124"/>
    </source>
</evidence>
<name>A0A2T5BB65_MYCDI</name>
<proteinExistence type="predicted"/>
<keyword evidence="1" id="KW-0805">Transcription regulation</keyword>
<dbReference type="InterPro" id="IPR032687">
    <property type="entry name" value="AraC-type_N"/>
</dbReference>
<accession>A0A2T5BB65</accession>
<dbReference type="Pfam" id="PF12625">
    <property type="entry name" value="Arabinose_bd"/>
    <property type="match status" value="1"/>
</dbReference>
<feature type="domain" description="HTH araC/xylS-type" evidence="4">
    <location>
        <begin position="276"/>
        <end position="378"/>
    </location>
</feature>
<dbReference type="GO" id="GO:0000976">
    <property type="term" value="F:transcription cis-regulatory region binding"/>
    <property type="evidence" value="ECO:0007669"/>
    <property type="project" value="TreeGrafter"/>
</dbReference>
<protein>
    <submittedName>
        <fullName evidence="5">AraC family transcriptional regulator</fullName>
    </submittedName>
</protein>
<dbReference type="InterPro" id="IPR018060">
    <property type="entry name" value="HTH_AraC"/>
</dbReference>
<gene>
    <name evidence="5" type="ORF">C7449_103187</name>
</gene>
<dbReference type="PANTHER" id="PTHR47894">
    <property type="entry name" value="HTH-TYPE TRANSCRIPTIONAL REGULATOR GADX"/>
    <property type="match status" value="1"/>
</dbReference>
<keyword evidence="6" id="KW-1185">Reference proteome</keyword>
<dbReference type="Gene3D" id="1.10.10.60">
    <property type="entry name" value="Homeodomain-like"/>
    <property type="match status" value="1"/>
</dbReference>
<dbReference type="InterPro" id="IPR009057">
    <property type="entry name" value="Homeodomain-like_sf"/>
</dbReference>
<sequence>MRHEVLPVPHSTHAVAWRLAELYAGAVLQAMTEASRFFGQFYHIAQVMTMTETGRRMISPSFVEEALDCLRRRGRPTAPLLAALGLPETIDAPISAESYGALWLAIAAEVDDEFFGMGGRPMRRGSFTLLCHCVLHAGTLERALHRALRFLDVVLEDPSGRLEVADGLAQIVLSDRDGPRSAFTYRMYWILLHGITCWLVGRRIPIRMVDFRCAEPQQGADYRLFFGAPVRFSQPVSRLAFDAAVLKLPIARSEQALKQFLRGAPANILVRYRYDAGLAASVRNRLRQIPPAAWTDFDTLAAQMRMSPSTLRHRLQSEGQSYAAIKDEIRRDLAIEMLQTTARSVGEIAAQLGFSEPSAFHRAFRKWIAKSPAAFRRETAAEADKRGGRPPTKA</sequence>
<dbReference type="AlphaFoldDB" id="A0A2T5BB65"/>
<organism evidence="5 6">
    <name type="scientific">Mycoplana dimorpha</name>
    <dbReference type="NCBI Taxonomy" id="28320"/>
    <lineage>
        <taxon>Bacteria</taxon>
        <taxon>Pseudomonadati</taxon>
        <taxon>Pseudomonadota</taxon>
        <taxon>Alphaproteobacteria</taxon>
        <taxon>Hyphomicrobiales</taxon>
        <taxon>Rhizobiaceae</taxon>
        <taxon>Mycoplana</taxon>
    </lineage>
</organism>
<dbReference type="Pfam" id="PF12833">
    <property type="entry name" value="HTH_18"/>
    <property type="match status" value="1"/>
</dbReference>
<dbReference type="SUPFAM" id="SSF46689">
    <property type="entry name" value="Homeodomain-like"/>
    <property type="match status" value="1"/>
</dbReference>
<reference evidence="5 6" key="1">
    <citation type="submission" date="2018-04" db="EMBL/GenBank/DDBJ databases">
        <title>Genomic Encyclopedia of Type Strains, Phase IV (KMG-IV): sequencing the most valuable type-strain genomes for metagenomic binning, comparative biology and taxonomic classification.</title>
        <authorList>
            <person name="Goeker M."/>
        </authorList>
    </citation>
    <scope>NUCLEOTIDE SEQUENCE [LARGE SCALE GENOMIC DNA]</scope>
    <source>
        <strain evidence="5 6">DSM 7138</strain>
    </source>
</reference>
<keyword evidence="3" id="KW-0804">Transcription</keyword>
<evidence type="ECO:0000256" key="3">
    <source>
        <dbReference type="ARBA" id="ARBA00023163"/>
    </source>
</evidence>
<dbReference type="SMART" id="SM00342">
    <property type="entry name" value="HTH_ARAC"/>
    <property type="match status" value="1"/>
</dbReference>
<evidence type="ECO:0000256" key="2">
    <source>
        <dbReference type="ARBA" id="ARBA00023125"/>
    </source>
</evidence>
<dbReference type="GO" id="GO:0005829">
    <property type="term" value="C:cytosol"/>
    <property type="evidence" value="ECO:0007669"/>
    <property type="project" value="TreeGrafter"/>
</dbReference>
<evidence type="ECO:0000313" key="5">
    <source>
        <dbReference type="EMBL" id="PTM96173.1"/>
    </source>
</evidence>
<dbReference type="PROSITE" id="PS01124">
    <property type="entry name" value="HTH_ARAC_FAMILY_2"/>
    <property type="match status" value="1"/>
</dbReference>
<dbReference type="PANTHER" id="PTHR47894:SF1">
    <property type="entry name" value="HTH-TYPE TRANSCRIPTIONAL REGULATOR VQSM"/>
    <property type="match status" value="1"/>
</dbReference>
<evidence type="ECO:0000256" key="1">
    <source>
        <dbReference type="ARBA" id="ARBA00023015"/>
    </source>
</evidence>
<comment type="caution">
    <text evidence="5">The sequence shown here is derived from an EMBL/GenBank/DDBJ whole genome shotgun (WGS) entry which is preliminary data.</text>
</comment>
<dbReference type="GO" id="GO:0003700">
    <property type="term" value="F:DNA-binding transcription factor activity"/>
    <property type="evidence" value="ECO:0007669"/>
    <property type="project" value="InterPro"/>
</dbReference>